<dbReference type="InterPro" id="IPR005894">
    <property type="entry name" value="DrrA"/>
</dbReference>
<evidence type="ECO:0000256" key="1">
    <source>
        <dbReference type="ARBA" id="ARBA00004413"/>
    </source>
</evidence>
<dbReference type="NCBIfam" id="TIGR01188">
    <property type="entry name" value="drrA"/>
    <property type="match status" value="1"/>
</dbReference>
<keyword evidence="8" id="KW-0046">Antibiotic resistance</keyword>
<evidence type="ECO:0000256" key="2">
    <source>
        <dbReference type="ARBA" id="ARBA00022448"/>
    </source>
</evidence>
<dbReference type="Gene3D" id="3.40.50.300">
    <property type="entry name" value="P-loop containing nucleotide triphosphate hydrolases"/>
    <property type="match status" value="1"/>
</dbReference>
<evidence type="ECO:0000313" key="12">
    <source>
        <dbReference type="EMBL" id="MFC7406002.1"/>
    </source>
</evidence>
<dbReference type="SUPFAM" id="SSF52540">
    <property type="entry name" value="P-loop containing nucleoside triphosphate hydrolases"/>
    <property type="match status" value="1"/>
</dbReference>
<keyword evidence="2" id="KW-0813">Transport</keyword>
<evidence type="ECO:0000259" key="11">
    <source>
        <dbReference type="PROSITE" id="PS50893"/>
    </source>
</evidence>
<keyword evidence="3" id="KW-1003">Cell membrane</keyword>
<dbReference type="InterPro" id="IPR027417">
    <property type="entry name" value="P-loop_NTPase"/>
</dbReference>
<keyword evidence="4" id="KW-0547">Nucleotide-binding</keyword>
<comment type="subcellular location">
    <subcellularLocation>
        <location evidence="1">Cell membrane</location>
        <topology evidence="1">Peripheral membrane protein</topology>
        <orientation evidence="1">Cytoplasmic side</orientation>
    </subcellularLocation>
</comment>
<evidence type="ECO:0000256" key="10">
    <source>
        <dbReference type="SAM" id="MobiDB-lite"/>
    </source>
</evidence>
<feature type="domain" description="ABC transporter" evidence="11">
    <location>
        <begin position="8"/>
        <end position="238"/>
    </location>
</feature>
<name>A0ABW2QB83_9MICO</name>
<comment type="caution">
    <text evidence="12">The sequence shown here is derived from an EMBL/GenBank/DDBJ whole genome shotgun (WGS) entry which is preliminary data.</text>
</comment>
<dbReference type="InterPro" id="IPR003593">
    <property type="entry name" value="AAA+_ATPase"/>
</dbReference>
<proteinExistence type="inferred from homology"/>
<evidence type="ECO:0000256" key="5">
    <source>
        <dbReference type="ARBA" id="ARBA00022840"/>
    </source>
</evidence>
<protein>
    <submittedName>
        <fullName evidence="12">ATP-binding cassette domain-containing protein</fullName>
    </submittedName>
</protein>
<dbReference type="Pfam" id="PF13732">
    <property type="entry name" value="DrrA1-3_C"/>
    <property type="match status" value="1"/>
</dbReference>
<dbReference type="InterPro" id="IPR050763">
    <property type="entry name" value="ABC_transporter_ATP-binding"/>
</dbReference>
<evidence type="ECO:0000256" key="3">
    <source>
        <dbReference type="ARBA" id="ARBA00022475"/>
    </source>
</evidence>
<feature type="region of interest" description="Disordered" evidence="10">
    <location>
        <begin position="313"/>
        <end position="334"/>
    </location>
</feature>
<keyword evidence="13" id="KW-1185">Reference proteome</keyword>
<dbReference type="InterPro" id="IPR025302">
    <property type="entry name" value="DrrA1/2-like_C"/>
</dbReference>
<dbReference type="PANTHER" id="PTHR42711:SF19">
    <property type="entry name" value="DOXORUBICIN RESISTANCE ATP-BINDING PROTEIN DRRA"/>
    <property type="match status" value="1"/>
</dbReference>
<evidence type="ECO:0000256" key="6">
    <source>
        <dbReference type="ARBA" id="ARBA00022967"/>
    </source>
</evidence>
<dbReference type="InterPro" id="IPR003439">
    <property type="entry name" value="ABC_transporter-like_ATP-bd"/>
</dbReference>
<evidence type="ECO:0000256" key="9">
    <source>
        <dbReference type="ARBA" id="ARBA00049985"/>
    </source>
</evidence>
<dbReference type="EMBL" id="JBHTCQ010000002">
    <property type="protein sequence ID" value="MFC7406002.1"/>
    <property type="molecule type" value="Genomic_DNA"/>
</dbReference>
<keyword evidence="6" id="KW-1278">Translocase</keyword>
<comment type="similarity">
    <text evidence="9">Belongs to the ABC transporter superfamily. Drug exporter-1 (DrugE1) (TC 3.A.1.105) family.</text>
</comment>
<dbReference type="GO" id="GO:0005524">
    <property type="term" value="F:ATP binding"/>
    <property type="evidence" value="ECO:0007669"/>
    <property type="project" value="UniProtKB-KW"/>
</dbReference>
<evidence type="ECO:0000313" key="13">
    <source>
        <dbReference type="Proteomes" id="UP001596455"/>
    </source>
</evidence>
<keyword evidence="5 12" id="KW-0067">ATP-binding</keyword>
<evidence type="ECO:0000256" key="4">
    <source>
        <dbReference type="ARBA" id="ARBA00022741"/>
    </source>
</evidence>
<keyword evidence="7" id="KW-0472">Membrane</keyword>
<reference evidence="13" key="1">
    <citation type="journal article" date="2019" name="Int. J. Syst. Evol. Microbiol.">
        <title>The Global Catalogue of Microorganisms (GCM) 10K type strain sequencing project: providing services to taxonomists for standard genome sequencing and annotation.</title>
        <authorList>
            <consortium name="The Broad Institute Genomics Platform"/>
            <consortium name="The Broad Institute Genome Sequencing Center for Infectious Disease"/>
            <person name="Wu L."/>
            <person name="Ma J."/>
        </authorList>
    </citation>
    <scope>NUCLEOTIDE SEQUENCE [LARGE SCALE GENOMIC DNA]</scope>
    <source>
        <strain evidence="13">JCM 1490</strain>
    </source>
</reference>
<evidence type="ECO:0000256" key="7">
    <source>
        <dbReference type="ARBA" id="ARBA00023136"/>
    </source>
</evidence>
<dbReference type="RefSeq" id="WP_382394953.1">
    <property type="nucleotide sequence ID" value="NZ_JBHTCQ010000002.1"/>
</dbReference>
<dbReference type="PROSITE" id="PS00211">
    <property type="entry name" value="ABC_TRANSPORTER_1"/>
    <property type="match status" value="1"/>
</dbReference>
<dbReference type="InterPro" id="IPR017871">
    <property type="entry name" value="ABC_transporter-like_CS"/>
</dbReference>
<dbReference type="PANTHER" id="PTHR42711">
    <property type="entry name" value="ABC TRANSPORTER ATP-BINDING PROTEIN"/>
    <property type="match status" value="1"/>
</dbReference>
<dbReference type="Proteomes" id="UP001596455">
    <property type="component" value="Unassembled WGS sequence"/>
</dbReference>
<dbReference type="PROSITE" id="PS50893">
    <property type="entry name" value="ABC_TRANSPORTER_2"/>
    <property type="match status" value="1"/>
</dbReference>
<sequence>MSDPDIAFETRGLVKRFGDTTALAGLDLAARTGTVLGVLGPNGAGKSTAINVLATLTRPDEGWARVGAYDVVRDARSVRRLIGLTGQAATVDEDLTGRENLVLFGKLLDLPTRRARLRADELLDEFGLRDAADKRLSTYSGGMRRRLDLAAGLVGDPSVVFLDEPTTGLDPRKRDDMWDTVRSLVGAGVTVLLTTQYLEEADALADEIAVIDHGRVIAHDTPAGLKQTAGRQTAVVRPRDPADLARAAEVVARVTQGSAVHPVGGALTVPVDDDETFTRLVQGLSAAGVSVAELALRLPSLDDVFLSLTGTTAVAGESPPESGATADAEERVAS</sequence>
<evidence type="ECO:0000256" key="8">
    <source>
        <dbReference type="ARBA" id="ARBA00023251"/>
    </source>
</evidence>
<accession>A0ABW2QB83</accession>
<dbReference type="SMART" id="SM00382">
    <property type="entry name" value="AAA"/>
    <property type="match status" value="1"/>
</dbReference>
<gene>
    <name evidence="12" type="ORF">ACFQQL_12840</name>
</gene>
<dbReference type="Pfam" id="PF00005">
    <property type="entry name" value="ABC_tran"/>
    <property type="match status" value="1"/>
</dbReference>
<organism evidence="12 13">
    <name type="scientific">Georgenia alba</name>
    <dbReference type="NCBI Taxonomy" id="2233858"/>
    <lineage>
        <taxon>Bacteria</taxon>
        <taxon>Bacillati</taxon>
        <taxon>Actinomycetota</taxon>
        <taxon>Actinomycetes</taxon>
        <taxon>Micrococcales</taxon>
        <taxon>Bogoriellaceae</taxon>
        <taxon>Georgenia</taxon>
    </lineage>
</organism>